<dbReference type="Gene3D" id="3.30.70.1060">
    <property type="entry name" value="Dimeric alpha+beta barrel"/>
    <property type="match status" value="1"/>
</dbReference>
<dbReference type="InterPro" id="IPR000086">
    <property type="entry name" value="NUDIX_hydrolase_dom"/>
</dbReference>
<keyword evidence="5" id="KW-1185">Reference proteome</keyword>
<dbReference type="InterPro" id="IPR015797">
    <property type="entry name" value="NUDIX_hydrolase-like_dom_sf"/>
</dbReference>
<feature type="region of interest" description="Disordered" evidence="1">
    <location>
        <begin position="1"/>
        <end position="23"/>
    </location>
</feature>
<dbReference type="AlphaFoldDB" id="A0AAE8MSW7"/>
<evidence type="ECO:0000259" key="2">
    <source>
        <dbReference type="Pfam" id="PF00293"/>
    </source>
</evidence>
<dbReference type="Gene3D" id="3.90.79.10">
    <property type="entry name" value="Nucleoside Triphosphate Pyrophosphohydrolase"/>
    <property type="match status" value="1"/>
</dbReference>
<protein>
    <recommendedName>
        <fullName evidence="6">NUDIX domain-containing protein</fullName>
    </recommendedName>
</protein>
<feature type="compositionally biased region" description="Basic and acidic residues" evidence="1">
    <location>
        <begin position="1"/>
        <end position="10"/>
    </location>
</feature>
<evidence type="ECO:0000256" key="1">
    <source>
        <dbReference type="SAM" id="MobiDB-lite"/>
    </source>
</evidence>
<dbReference type="EMBL" id="ONZQ02000002">
    <property type="protein sequence ID" value="SPN99145.1"/>
    <property type="molecule type" value="Genomic_DNA"/>
</dbReference>
<comment type="caution">
    <text evidence="4">The sequence shown here is derived from an EMBL/GenBank/DDBJ whole genome shotgun (WGS) entry which is preliminary data.</text>
</comment>
<feature type="domain" description="Nudix hydrolase" evidence="2">
    <location>
        <begin position="307"/>
        <end position="427"/>
    </location>
</feature>
<evidence type="ECO:0008006" key="6">
    <source>
        <dbReference type="Google" id="ProtNLM"/>
    </source>
</evidence>
<sequence>MERPLRDTPRLEPSSQSRWGDDGFERRVTLPESHLRHLDRIYKAAGAAAAWRRPTRRRSSHRALGDSDHEYHACGGFAPAESLVKEPAEALGITPFLSVRFFLRRIIYTKPWATMFLSSSISDSSHIALLTSPQPSHLAISNLSNRKLLTHQSDGLRMSTQDSTYPGFDPSEVIKKCNQVPEDQHEFWDFMLPNTQGVLEKFGILLPKVVIELPWNQHGFELDDKVVRPQSGKSDPAIISANLKALTLDPISTLAFPDLKNWKKEEFAGLIGGHPEIRFPDYLVPYIGVVQVGVHLTVYSDSPEGLQIYVQRRSNTGGTTYPGMLDQFAAGGLKHNETAFKGLKREASEEATGAVINYKNVEYTGDVSFFTKRDTASGKFLGTLEISAKACYAFEADKAFKESWGGESNDLAVGGFKVMSVDQVITALQKDEFKPNSALVMLHFLLNKTDLKNHKDYLAPIRTIPYSLQLPHRQTATMPRYMVQVRASAEGESGAPPTEERMLQMMAFNKSLADAGVMLSGNGLLASSKGARISFDAAGGTTVTPGPFALETVVSGYWILETKDLDEAIDWARKAPLKPGATLEVRKVSGPEDF</sequence>
<dbReference type="Pfam" id="PF00293">
    <property type="entry name" value="NUDIX"/>
    <property type="match status" value="1"/>
</dbReference>
<dbReference type="InterPro" id="IPR005545">
    <property type="entry name" value="YCII"/>
</dbReference>
<dbReference type="PANTHER" id="PTHR35174">
    <property type="entry name" value="BLL7171 PROTEIN-RELATED"/>
    <property type="match status" value="1"/>
</dbReference>
<accession>A0AAE8MSW7</accession>
<dbReference type="SUPFAM" id="SSF55811">
    <property type="entry name" value="Nudix"/>
    <property type="match status" value="1"/>
</dbReference>
<evidence type="ECO:0000313" key="5">
    <source>
        <dbReference type="Proteomes" id="UP001187682"/>
    </source>
</evidence>
<feature type="domain" description="YCII-related" evidence="3">
    <location>
        <begin position="494"/>
        <end position="588"/>
    </location>
</feature>
<name>A0AAE8MSW7_9PEZI</name>
<reference evidence="4" key="1">
    <citation type="submission" date="2018-03" db="EMBL/GenBank/DDBJ databases">
        <authorList>
            <person name="Guldener U."/>
        </authorList>
    </citation>
    <scope>NUCLEOTIDE SEQUENCE</scope>
</reference>
<gene>
    <name evidence="4" type="ORF">DNG_02180</name>
</gene>
<proteinExistence type="predicted"/>
<dbReference type="InterPro" id="IPR011008">
    <property type="entry name" value="Dimeric_a/b-barrel"/>
</dbReference>
<dbReference type="SUPFAM" id="SSF54909">
    <property type="entry name" value="Dimeric alpha+beta barrel"/>
    <property type="match status" value="1"/>
</dbReference>
<organism evidence="4 5">
    <name type="scientific">Cephalotrichum gorgonifer</name>
    <dbReference type="NCBI Taxonomy" id="2041049"/>
    <lineage>
        <taxon>Eukaryota</taxon>
        <taxon>Fungi</taxon>
        <taxon>Dikarya</taxon>
        <taxon>Ascomycota</taxon>
        <taxon>Pezizomycotina</taxon>
        <taxon>Sordariomycetes</taxon>
        <taxon>Hypocreomycetidae</taxon>
        <taxon>Microascales</taxon>
        <taxon>Microascaceae</taxon>
        <taxon>Cephalotrichum</taxon>
    </lineage>
</organism>
<evidence type="ECO:0000259" key="3">
    <source>
        <dbReference type="Pfam" id="PF03795"/>
    </source>
</evidence>
<dbReference type="Proteomes" id="UP001187682">
    <property type="component" value="Unassembled WGS sequence"/>
</dbReference>
<evidence type="ECO:0000313" key="4">
    <source>
        <dbReference type="EMBL" id="SPN99145.1"/>
    </source>
</evidence>
<dbReference type="Pfam" id="PF03795">
    <property type="entry name" value="YCII"/>
    <property type="match status" value="1"/>
</dbReference>